<evidence type="ECO:0000313" key="1">
    <source>
        <dbReference type="EMBL" id="KAJ9657126.1"/>
    </source>
</evidence>
<gene>
    <name evidence="1" type="ORF">H2198_004484</name>
</gene>
<name>A0ACC3A8M7_9EURO</name>
<sequence>MTRPFKIVIVGGGIGGLATAIALRKGDREIIVLEQSSLNREIGATISLQPNASKIVEQQWGLAAELKARGSMTDEAFQVYNLAGELQMQIQLSTLAKYGGERVVYHRVDLHEALKKIATSLDHPGRPATIRVSCRVVTCDCNTGQVELENGEKVSADLIVGADGIKSSIRRAILGKDVPAQPTGHSAYRTVILTSELLKEEEFINVVDPRKSVTTMVIGHDRRLIMGPARNSSIYSVVALIPDENMAESSANSSWTTSGDLDKMLKSFEVFPEWAKKPLRLAREAGLWQLRDLDPLPTWYKGRAILVGDAAHAMLPTQGQGASQSIEDAEALGAFFAEVQVGNLSVREVENINRAIFDCRYDRATLIQSYSRQSAKPATDPGSIKIKMNPAEFMDYNCFYKGALDWQRRQQELNRVEQKSVDQCFEALRIKA</sequence>
<reference evidence="1" key="1">
    <citation type="submission" date="2022-10" db="EMBL/GenBank/DDBJ databases">
        <title>Culturing micro-colonial fungi from biological soil crusts in the Mojave desert and describing Neophaeococcomyces mojavensis, and introducing the new genera and species Taxawa tesnikishii.</title>
        <authorList>
            <person name="Kurbessoian T."/>
            <person name="Stajich J.E."/>
        </authorList>
    </citation>
    <scope>NUCLEOTIDE SEQUENCE</scope>
    <source>
        <strain evidence="1">JES_112</strain>
    </source>
</reference>
<dbReference type="EMBL" id="JAPDRQ010000068">
    <property type="protein sequence ID" value="KAJ9657126.1"/>
    <property type="molecule type" value="Genomic_DNA"/>
</dbReference>
<organism evidence="1 2">
    <name type="scientific">Neophaeococcomyces mojaviensis</name>
    <dbReference type="NCBI Taxonomy" id="3383035"/>
    <lineage>
        <taxon>Eukaryota</taxon>
        <taxon>Fungi</taxon>
        <taxon>Dikarya</taxon>
        <taxon>Ascomycota</taxon>
        <taxon>Pezizomycotina</taxon>
        <taxon>Eurotiomycetes</taxon>
        <taxon>Chaetothyriomycetidae</taxon>
        <taxon>Chaetothyriales</taxon>
        <taxon>Chaetothyriales incertae sedis</taxon>
        <taxon>Neophaeococcomyces</taxon>
    </lineage>
</organism>
<protein>
    <submittedName>
        <fullName evidence="1">Uncharacterized protein</fullName>
    </submittedName>
</protein>
<accession>A0ACC3A8M7</accession>
<keyword evidence="2" id="KW-1185">Reference proteome</keyword>
<proteinExistence type="predicted"/>
<dbReference type="Proteomes" id="UP001172386">
    <property type="component" value="Unassembled WGS sequence"/>
</dbReference>
<comment type="caution">
    <text evidence="1">The sequence shown here is derived from an EMBL/GenBank/DDBJ whole genome shotgun (WGS) entry which is preliminary data.</text>
</comment>
<evidence type="ECO:0000313" key="2">
    <source>
        <dbReference type="Proteomes" id="UP001172386"/>
    </source>
</evidence>